<evidence type="ECO:0000259" key="2">
    <source>
        <dbReference type="PROSITE" id="PS50893"/>
    </source>
</evidence>
<organism evidence="3 4">
    <name type="scientific">Enterococcus alishanensis</name>
    <dbReference type="NCBI Taxonomy" id="1303817"/>
    <lineage>
        <taxon>Bacteria</taxon>
        <taxon>Bacillati</taxon>
        <taxon>Bacillota</taxon>
        <taxon>Bacilli</taxon>
        <taxon>Lactobacillales</taxon>
        <taxon>Enterococcaceae</taxon>
        <taxon>Enterococcus</taxon>
    </lineage>
</organism>
<dbReference type="RefSeq" id="WP_218327625.1">
    <property type="nucleotide sequence ID" value="NZ_JAHUZB010000011.1"/>
</dbReference>
<dbReference type="Proteomes" id="UP000774130">
    <property type="component" value="Unassembled WGS sequence"/>
</dbReference>
<keyword evidence="3" id="KW-0547">Nucleotide-binding</keyword>
<dbReference type="InterPro" id="IPR003439">
    <property type="entry name" value="ABC_transporter-like_ATP-bd"/>
</dbReference>
<comment type="caution">
    <text evidence="3">The sequence shown here is derived from an EMBL/GenBank/DDBJ whole genome shotgun (WGS) entry which is preliminary data.</text>
</comment>
<gene>
    <name evidence="3" type="ORF">KUA55_17290</name>
</gene>
<protein>
    <submittedName>
        <fullName evidence="3">ABC transporter ATP-binding protein</fullName>
    </submittedName>
</protein>
<reference evidence="3 4" key="1">
    <citation type="submission" date="2021-06" db="EMBL/GenBank/DDBJ databases">
        <title>Enterococcus alishanensis sp. nov., a novel lactic acid bacterium isolated from fresh coffee beans.</title>
        <authorList>
            <person name="Chen Y.-S."/>
        </authorList>
    </citation>
    <scope>NUCLEOTIDE SEQUENCE [LARGE SCALE GENOMIC DNA]</scope>
    <source>
        <strain evidence="3 4">ALS3</strain>
    </source>
</reference>
<dbReference type="Pfam" id="PF00005">
    <property type="entry name" value="ABC_tran"/>
    <property type="match status" value="1"/>
</dbReference>
<keyword evidence="4" id="KW-1185">Reference proteome</keyword>
<dbReference type="SMART" id="SM00382">
    <property type="entry name" value="AAA"/>
    <property type="match status" value="1"/>
</dbReference>
<proteinExistence type="predicted"/>
<evidence type="ECO:0000256" key="1">
    <source>
        <dbReference type="ARBA" id="ARBA00022448"/>
    </source>
</evidence>
<feature type="domain" description="ABC transporter" evidence="2">
    <location>
        <begin position="3"/>
        <end position="229"/>
    </location>
</feature>
<evidence type="ECO:0000313" key="4">
    <source>
        <dbReference type="Proteomes" id="UP000774130"/>
    </source>
</evidence>
<dbReference type="InterPro" id="IPR050153">
    <property type="entry name" value="Metal_Ion_Import_ABC"/>
</dbReference>
<evidence type="ECO:0000313" key="3">
    <source>
        <dbReference type="EMBL" id="MBV7392415.1"/>
    </source>
</evidence>
<dbReference type="InterPro" id="IPR003593">
    <property type="entry name" value="AAA+_ATPase"/>
</dbReference>
<dbReference type="GO" id="GO:0005524">
    <property type="term" value="F:ATP binding"/>
    <property type="evidence" value="ECO:0007669"/>
    <property type="project" value="UniProtKB-KW"/>
</dbReference>
<sequence length="248" mass="27597">MTLSIRGLSIKKGQKKILNDVNCVFEEGKLSCILGINGSGKSMFLKSIVGIEKAKGVIDLDMECLKASKLSYISQMIDQLSGITVFEVVLYGLYPNISWKTTNLEITKVESILTELRIQHLINEDFGNLSGGQKQLVILAQALIKNPRLLIADEPTSALDVNNQLRYLEFLKKYIKTNNIIGIVVLHDLSMATRFSDRLYIMEQGKFVDEGSIGEVLKSKVLEKTFGVTLDLIKTSNGLLSIVPINRM</sequence>
<dbReference type="PROSITE" id="PS00211">
    <property type="entry name" value="ABC_TRANSPORTER_1"/>
    <property type="match status" value="1"/>
</dbReference>
<dbReference type="PANTHER" id="PTHR42734">
    <property type="entry name" value="METAL TRANSPORT SYSTEM ATP-BINDING PROTEIN TM_0124-RELATED"/>
    <property type="match status" value="1"/>
</dbReference>
<dbReference type="EMBL" id="JAHUZB010000011">
    <property type="protein sequence ID" value="MBV7392415.1"/>
    <property type="molecule type" value="Genomic_DNA"/>
</dbReference>
<dbReference type="PROSITE" id="PS50893">
    <property type="entry name" value="ABC_TRANSPORTER_2"/>
    <property type="match status" value="1"/>
</dbReference>
<accession>A0ABS6THZ6</accession>
<keyword evidence="1" id="KW-0813">Transport</keyword>
<name>A0ABS6THZ6_9ENTE</name>
<dbReference type="InterPro" id="IPR017871">
    <property type="entry name" value="ABC_transporter-like_CS"/>
</dbReference>
<keyword evidence="3" id="KW-0067">ATP-binding</keyword>